<dbReference type="NCBIfam" id="TIGR00283">
    <property type="entry name" value="arch_pth2"/>
    <property type="match status" value="1"/>
</dbReference>
<dbReference type="Pfam" id="PF01981">
    <property type="entry name" value="PTH2"/>
    <property type="match status" value="1"/>
</dbReference>
<dbReference type="InterPro" id="IPR023476">
    <property type="entry name" value="Pep_tRNA_hydro_II_dom_sf"/>
</dbReference>
<dbReference type="SUPFAM" id="SSF102462">
    <property type="entry name" value="Peptidyl-tRNA hydrolase II"/>
    <property type="match status" value="1"/>
</dbReference>
<name>A0AA43QX28_9LECA</name>
<keyword evidence="6" id="KW-0472">Membrane</keyword>
<dbReference type="PANTHER" id="PTHR12649:SF11">
    <property type="entry name" value="PEPTIDYL-TRNA HYDROLASE 2, MITOCHONDRIAL"/>
    <property type="match status" value="1"/>
</dbReference>
<evidence type="ECO:0000313" key="8">
    <source>
        <dbReference type="Proteomes" id="UP001161017"/>
    </source>
</evidence>
<dbReference type="EC" id="3.1.1.29" evidence="1"/>
<keyword evidence="8" id="KW-1185">Reference proteome</keyword>
<dbReference type="PANTHER" id="PTHR12649">
    <property type="entry name" value="PEPTIDYL-TRNA HYDROLASE 2"/>
    <property type="match status" value="1"/>
</dbReference>
<gene>
    <name evidence="7" type="ORF">OHK93_003066</name>
</gene>
<evidence type="ECO:0000313" key="7">
    <source>
        <dbReference type="EMBL" id="MDI1491855.1"/>
    </source>
</evidence>
<dbReference type="GO" id="GO:0005829">
    <property type="term" value="C:cytosol"/>
    <property type="evidence" value="ECO:0007669"/>
    <property type="project" value="TreeGrafter"/>
</dbReference>
<keyword evidence="6" id="KW-1133">Transmembrane helix</keyword>
<dbReference type="GO" id="GO:0004045">
    <property type="term" value="F:peptidyl-tRNA hydrolase activity"/>
    <property type="evidence" value="ECO:0007669"/>
    <property type="project" value="UniProtKB-EC"/>
</dbReference>
<evidence type="ECO:0000256" key="3">
    <source>
        <dbReference type="ARBA" id="ARBA00038050"/>
    </source>
</evidence>
<evidence type="ECO:0000256" key="6">
    <source>
        <dbReference type="SAM" id="Phobius"/>
    </source>
</evidence>
<organism evidence="7 8">
    <name type="scientific">Ramalina farinacea</name>
    <dbReference type="NCBI Taxonomy" id="258253"/>
    <lineage>
        <taxon>Eukaryota</taxon>
        <taxon>Fungi</taxon>
        <taxon>Dikarya</taxon>
        <taxon>Ascomycota</taxon>
        <taxon>Pezizomycotina</taxon>
        <taxon>Lecanoromycetes</taxon>
        <taxon>OSLEUM clade</taxon>
        <taxon>Lecanoromycetidae</taxon>
        <taxon>Lecanorales</taxon>
        <taxon>Lecanorineae</taxon>
        <taxon>Ramalinaceae</taxon>
        <taxon>Ramalina</taxon>
    </lineage>
</organism>
<comment type="catalytic activity">
    <reaction evidence="4">
        <text>an N-acyl-L-alpha-aminoacyl-tRNA + H2O = an N-acyl-L-amino acid + a tRNA + H(+)</text>
        <dbReference type="Rhea" id="RHEA:54448"/>
        <dbReference type="Rhea" id="RHEA-COMP:10123"/>
        <dbReference type="Rhea" id="RHEA-COMP:13883"/>
        <dbReference type="ChEBI" id="CHEBI:15377"/>
        <dbReference type="ChEBI" id="CHEBI:15378"/>
        <dbReference type="ChEBI" id="CHEBI:59874"/>
        <dbReference type="ChEBI" id="CHEBI:78442"/>
        <dbReference type="ChEBI" id="CHEBI:138191"/>
        <dbReference type="EC" id="3.1.1.29"/>
    </reaction>
</comment>
<dbReference type="InterPro" id="IPR002833">
    <property type="entry name" value="PTH2"/>
</dbReference>
<dbReference type="Gene3D" id="3.40.1490.10">
    <property type="entry name" value="Bit1"/>
    <property type="match status" value="1"/>
</dbReference>
<sequence>MTTSEAPTLASVALATAIISLATGYLIGTGSSLGLFGSPTSKATKKKPTKSWPNSYDVTIHPDSSDEELMEQLGRGGGGNASQKTEIKDSEDEDDESSDEEAVEVGELSAFEGNKEECKLVLVVRTDLGMGKGSSCCPITNISSAPLLYCHADSFPTGKIAAQASHATLACYDALLRASSSSTHPILARWQRLGQAKIAVQAHSEDELHELQAKAMSLGLCARVIRDAGRTQIASGTTTVLGVGPGPKSVVDQVTGGLKLL</sequence>
<feature type="compositionally biased region" description="Acidic residues" evidence="5">
    <location>
        <begin position="89"/>
        <end position="103"/>
    </location>
</feature>
<dbReference type="EMBL" id="JAPUFD010000016">
    <property type="protein sequence ID" value="MDI1491855.1"/>
    <property type="molecule type" value="Genomic_DNA"/>
</dbReference>
<dbReference type="FunFam" id="3.40.1490.10:FF:000001">
    <property type="entry name" value="Peptidyl-tRNA hydrolase 2"/>
    <property type="match status" value="1"/>
</dbReference>
<feature type="transmembrane region" description="Helical" evidence="6">
    <location>
        <begin position="12"/>
        <end position="37"/>
    </location>
</feature>
<dbReference type="AlphaFoldDB" id="A0AA43QX28"/>
<protein>
    <recommendedName>
        <fullName evidence="1">peptidyl-tRNA hydrolase</fullName>
        <ecNumber evidence="1">3.1.1.29</ecNumber>
    </recommendedName>
</protein>
<comment type="caution">
    <text evidence="7">The sequence shown here is derived from an EMBL/GenBank/DDBJ whole genome shotgun (WGS) entry which is preliminary data.</text>
</comment>
<dbReference type="Proteomes" id="UP001161017">
    <property type="component" value="Unassembled WGS sequence"/>
</dbReference>
<proteinExistence type="inferred from homology"/>
<dbReference type="CDD" id="cd02430">
    <property type="entry name" value="PTH2"/>
    <property type="match status" value="1"/>
</dbReference>
<evidence type="ECO:0000256" key="4">
    <source>
        <dbReference type="ARBA" id="ARBA00048707"/>
    </source>
</evidence>
<keyword evidence="6" id="KW-0812">Transmembrane</keyword>
<evidence type="ECO:0000256" key="1">
    <source>
        <dbReference type="ARBA" id="ARBA00013260"/>
    </source>
</evidence>
<feature type="region of interest" description="Disordered" evidence="5">
    <location>
        <begin position="37"/>
        <end position="103"/>
    </location>
</feature>
<evidence type="ECO:0000256" key="5">
    <source>
        <dbReference type="SAM" id="MobiDB-lite"/>
    </source>
</evidence>
<evidence type="ECO:0000256" key="2">
    <source>
        <dbReference type="ARBA" id="ARBA00022801"/>
    </source>
</evidence>
<comment type="similarity">
    <text evidence="3">Belongs to the PTH2 family.</text>
</comment>
<keyword evidence="2" id="KW-0378">Hydrolase</keyword>
<accession>A0AA43QX28</accession>
<reference evidence="7" key="1">
    <citation type="journal article" date="2023" name="Genome Biol. Evol.">
        <title>First Whole Genome Sequence and Flow Cytometry Genome Size Data for the Lichen-Forming Fungus Ramalina farinacea (Ascomycota).</title>
        <authorList>
            <person name="Llewellyn T."/>
            <person name="Mian S."/>
            <person name="Hill R."/>
            <person name="Leitch I.J."/>
            <person name="Gaya E."/>
        </authorList>
    </citation>
    <scope>NUCLEOTIDE SEQUENCE</scope>
    <source>
        <strain evidence="7">LIQ254RAFAR</strain>
    </source>
</reference>